<accession>A0ABV7WFD3</accession>
<dbReference type="GO" id="GO:0016787">
    <property type="term" value="F:hydrolase activity"/>
    <property type="evidence" value="ECO:0007669"/>
    <property type="project" value="UniProtKB-KW"/>
</dbReference>
<reference evidence="2" key="1">
    <citation type="journal article" date="2019" name="Int. J. Syst. Evol. Microbiol.">
        <title>The Global Catalogue of Microorganisms (GCM) 10K type strain sequencing project: providing services to taxonomists for standard genome sequencing and annotation.</title>
        <authorList>
            <consortium name="The Broad Institute Genomics Platform"/>
            <consortium name="The Broad Institute Genome Sequencing Center for Infectious Disease"/>
            <person name="Wu L."/>
            <person name="Ma J."/>
        </authorList>
    </citation>
    <scope>NUCLEOTIDE SEQUENCE [LARGE SCALE GENOMIC DNA]</scope>
    <source>
        <strain evidence="2">NCAIM B.02333</strain>
    </source>
</reference>
<protein>
    <submittedName>
        <fullName evidence="1">Cyclase family protein</fullName>
        <ecNumber evidence="1">3.5.-.-</ecNumber>
    </submittedName>
</protein>
<evidence type="ECO:0000313" key="1">
    <source>
        <dbReference type="EMBL" id="MFC3688539.1"/>
    </source>
</evidence>
<dbReference type="Pfam" id="PF04199">
    <property type="entry name" value="Cyclase"/>
    <property type="match status" value="1"/>
</dbReference>
<keyword evidence="1" id="KW-0378">Hydrolase</keyword>
<dbReference type="EC" id="3.5.-.-" evidence="1"/>
<dbReference type="InterPro" id="IPR037175">
    <property type="entry name" value="KFase_sf"/>
</dbReference>
<organism evidence="1 2">
    <name type="scientific">Aquipuribacter hungaricus</name>
    <dbReference type="NCBI Taxonomy" id="545624"/>
    <lineage>
        <taxon>Bacteria</taxon>
        <taxon>Bacillati</taxon>
        <taxon>Actinomycetota</taxon>
        <taxon>Actinomycetes</taxon>
        <taxon>Micrococcales</taxon>
        <taxon>Intrasporangiaceae</taxon>
        <taxon>Aquipuribacter</taxon>
    </lineage>
</organism>
<dbReference type="PANTHER" id="PTHR31118">
    <property type="entry name" value="CYCLASE-LIKE PROTEIN 2"/>
    <property type="match status" value="1"/>
</dbReference>
<sequence length="222" mass="23304">MTQILDLSHDLAPGMYTHPGLPGPEHEAFRSREDYRRSTGTTFQVDRVCMVGNTGTYLDSPFHRFADGTDLAGVPLAAVADVPLVLVDARGGRAVGADVLAGALGDEDVEGAAVLVRTDGDARWGSEAYAADAPFLTGDAAAWLAERRPTLVGIDSVNIDDLDDTVRPVHTTLLGAGVLVLEHLTGLAALPARGARLHAVPLAWHGLGTWPVRAYALVDGPA</sequence>
<dbReference type="InterPro" id="IPR007325">
    <property type="entry name" value="KFase/CYL"/>
</dbReference>
<dbReference type="EMBL" id="JBHRWW010000005">
    <property type="protein sequence ID" value="MFC3688539.1"/>
    <property type="molecule type" value="Genomic_DNA"/>
</dbReference>
<comment type="caution">
    <text evidence="1">The sequence shown here is derived from an EMBL/GenBank/DDBJ whole genome shotgun (WGS) entry which is preliminary data.</text>
</comment>
<dbReference type="Gene3D" id="3.50.30.50">
    <property type="entry name" value="Putative cyclase"/>
    <property type="match status" value="1"/>
</dbReference>
<dbReference type="SUPFAM" id="SSF102198">
    <property type="entry name" value="Putative cyclase"/>
    <property type="match status" value="1"/>
</dbReference>
<evidence type="ECO:0000313" key="2">
    <source>
        <dbReference type="Proteomes" id="UP001595685"/>
    </source>
</evidence>
<name>A0ABV7WFD3_9MICO</name>
<dbReference type="RefSeq" id="WP_340290298.1">
    <property type="nucleotide sequence ID" value="NZ_JBBEOI010000017.1"/>
</dbReference>
<proteinExistence type="predicted"/>
<dbReference type="PANTHER" id="PTHR31118:SF32">
    <property type="entry name" value="KYNURENINE FORMAMIDASE"/>
    <property type="match status" value="1"/>
</dbReference>
<keyword evidence="2" id="KW-1185">Reference proteome</keyword>
<gene>
    <name evidence="1" type="ORF">ACFOLH_09330</name>
</gene>
<dbReference type="Proteomes" id="UP001595685">
    <property type="component" value="Unassembled WGS sequence"/>
</dbReference>